<feature type="chain" id="PRO_5006601027" evidence="4">
    <location>
        <begin position="21"/>
        <end position="911"/>
    </location>
</feature>
<keyword evidence="3" id="KW-0998">Cell outer membrane</keyword>
<dbReference type="Proteomes" id="UP000061457">
    <property type="component" value="Chromosome I"/>
</dbReference>
<dbReference type="GO" id="GO:0009279">
    <property type="term" value="C:cell outer membrane"/>
    <property type="evidence" value="ECO:0007669"/>
    <property type="project" value="UniProtKB-SubCell"/>
</dbReference>
<evidence type="ECO:0000256" key="4">
    <source>
        <dbReference type="SAM" id="SignalP"/>
    </source>
</evidence>
<accession>A0A0S2K303</accession>
<dbReference type="AlphaFoldDB" id="A0A0S2K303"/>
<feature type="signal peptide" evidence="4">
    <location>
        <begin position="1"/>
        <end position="20"/>
    </location>
</feature>
<reference evidence="6 7" key="1">
    <citation type="submission" date="2015-11" db="EMBL/GenBank/DDBJ databases">
        <authorList>
            <person name="Zhang Y."/>
            <person name="Guo Z."/>
        </authorList>
    </citation>
    <scope>NUCLEOTIDE SEQUENCE [LARGE SCALE GENOMIC DNA]</scope>
    <source>
        <strain evidence="6 7">KCTC 12086</strain>
    </source>
</reference>
<dbReference type="InterPro" id="IPR037066">
    <property type="entry name" value="Plug_dom_sf"/>
</dbReference>
<gene>
    <name evidence="6" type="ORF">PP2015_2202</name>
</gene>
<dbReference type="STRING" id="161398.PP2015_2202"/>
<feature type="domain" description="TonB-dependent receptor plug" evidence="5">
    <location>
        <begin position="89"/>
        <end position="208"/>
    </location>
</feature>
<evidence type="ECO:0000256" key="1">
    <source>
        <dbReference type="ARBA" id="ARBA00004442"/>
    </source>
</evidence>
<evidence type="ECO:0000256" key="2">
    <source>
        <dbReference type="ARBA" id="ARBA00023136"/>
    </source>
</evidence>
<evidence type="ECO:0000313" key="7">
    <source>
        <dbReference type="Proteomes" id="UP000061457"/>
    </source>
</evidence>
<protein>
    <submittedName>
        <fullName evidence="6">Putative porin protein</fullName>
    </submittedName>
</protein>
<dbReference type="Gene3D" id="2.40.170.20">
    <property type="entry name" value="TonB-dependent receptor, beta-barrel domain"/>
    <property type="match status" value="1"/>
</dbReference>
<name>A0A0S2K303_9GAMM</name>
<dbReference type="PATRIC" id="fig|161398.10.peg.2240"/>
<evidence type="ECO:0000256" key="3">
    <source>
        <dbReference type="ARBA" id="ARBA00023237"/>
    </source>
</evidence>
<keyword evidence="7" id="KW-1185">Reference proteome</keyword>
<keyword evidence="2" id="KW-0472">Membrane</keyword>
<dbReference type="KEGG" id="pphe:PP2015_2202"/>
<dbReference type="OrthoDB" id="9777124at2"/>
<dbReference type="InterPro" id="IPR036942">
    <property type="entry name" value="Beta-barrel_TonB_sf"/>
</dbReference>
<dbReference type="Gene3D" id="2.170.130.10">
    <property type="entry name" value="TonB-dependent receptor, plug domain"/>
    <property type="match status" value="1"/>
</dbReference>
<dbReference type="InterPro" id="IPR012910">
    <property type="entry name" value="Plug_dom"/>
</dbReference>
<proteinExistence type="predicted"/>
<dbReference type="SUPFAM" id="SSF56935">
    <property type="entry name" value="Porins"/>
    <property type="match status" value="1"/>
</dbReference>
<dbReference type="Pfam" id="PF07715">
    <property type="entry name" value="Plug"/>
    <property type="match status" value="1"/>
</dbReference>
<evidence type="ECO:0000313" key="6">
    <source>
        <dbReference type="EMBL" id="ALO42699.1"/>
    </source>
</evidence>
<keyword evidence="4" id="KW-0732">Signal</keyword>
<sequence length="911" mass="103058">MKTSPILYVSLVLLPGLSLADTATELAPELKSFSKTLIAECVGKTALEKKNKQQLLECLESKKRAQNIERIDVKGQYIGLQVPEVSGRYTLDRDFLEKTPHTAGDISELLGLLPGVLLGSDAFDADQQAEIGAKRVSISGAQPWQTGFFIDGVNFNSRQDPSAYDRSKSTPNDVQGAVQAFNVNQQIVESLEVYTNNIPANYGGFSGGVVEVNTREAEQNERHLGFSYRTSQSDWNQYHVIIDEETGQEVEELPLSPVFEKNVYNFDLSLGLGEHHSLLVATSFTESKISEVSLNQTAVTSRENTNFLVKLTQKDLFLDKVDLTFNYSPYESQDIIKDVLNSEFNNDGGGYSTTLKLEQDVAGIGLSSKFSYTFSENSRQAPAHFYPWRKAKGKDWGVGDAAEDISHSREGGYGTLDKEQETLFWELNADFDEVSLFNIGHYFKAGIQVQKETLNRQRYDASYRYNSPNAQLSNLNCAGALFDCVELQTSMSIEELEAKLGEPLDLSKPEHVLHYSNIVTVTPQFFTLRTVYQAEQIEVDVQNLSAYFTDEFEWHNLTLRLGLRYDHDDVLEHHNLAPRISGGYRLGEDEETMVVFGANRYYDSNLLNYKIREQQLPSILQQRYAALGGVQGWQDQSTQTDYRYRYNEVDTPFSDELVLGWKQATQFGNYSIEYVKRWGKKQLSSTQAPQYNSDDGYYYRQLSNLGYTQNERVSLSWALYLNAHSFWANSTYQLAQYSNTDSYENVDTAALNELVFLRTGDVNSGYEFTETTKNNIELRSEEFGEPLTVNLGWTAKWTPTFTTSLNASYRQSYQAILPLNTSRESEQLSRACPQCAADDSLLIDVYQEVQLPSRVLANLSLNWEPKLLKDHNLKFGLDIKNLFDSRTYTAYGESVGIETGRSIWLSVGVKL</sequence>
<dbReference type="RefSeq" id="WP_058030410.1">
    <property type="nucleotide sequence ID" value="NZ_CP013187.1"/>
</dbReference>
<organism evidence="6 7">
    <name type="scientific">Pseudoalteromonas phenolica</name>
    <dbReference type="NCBI Taxonomy" id="161398"/>
    <lineage>
        <taxon>Bacteria</taxon>
        <taxon>Pseudomonadati</taxon>
        <taxon>Pseudomonadota</taxon>
        <taxon>Gammaproteobacteria</taxon>
        <taxon>Alteromonadales</taxon>
        <taxon>Pseudoalteromonadaceae</taxon>
        <taxon>Pseudoalteromonas</taxon>
    </lineage>
</organism>
<dbReference type="EMBL" id="CP013187">
    <property type="protein sequence ID" value="ALO42699.1"/>
    <property type="molecule type" value="Genomic_DNA"/>
</dbReference>
<evidence type="ECO:0000259" key="5">
    <source>
        <dbReference type="Pfam" id="PF07715"/>
    </source>
</evidence>
<comment type="subcellular location">
    <subcellularLocation>
        <location evidence="1">Cell outer membrane</location>
    </subcellularLocation>
</comment>